<dbReference type="AlphaFoldDB" id="A0A0F9QGQ6"/>
<organism evidence="1">
    <name type="scientific">marine sediment metagenome</name>
    <dbReference type="NCBI Taxonomy" id="412755"/>
    <lineage>
        <taxon>unclassified sequences</taxon>
        <taxon>metagenomes</taxon>
        <taxon>ecological metagenomes</taxon>
    </lineage>
</organism>
<accession>A0A0F9QGQ6</accession>
<dbReference type="GO" id="GO:0016787">
    <property type="term" value="F:hydrolase activity"/>
    <property type="evidence" value="ECO:0007669"/>
    <property type="project" value="UniProtKB-ARBA"/>
</dbReference>
<protein>
    <recommendedName>
        <fullName evidence="2">Type I phosphodiesterase/nucleotide pyrophosphatase</fullName>
    </recommendedName>
</protein>
<comment type="caution">
    <text evidence="1">The sequence shown here is derived from an EMBL/GenBank/DDBJ whole genome shotgun (WGS) entry which is preliminary data.</text>
</comment>
<name>A0A0F9QGQ6_9ZZZZ</name>
<dbReference type="EMBL" id="LAZR01004041">
    <property type="protein sequence ID" value="KKN12341.1"/>
    <property type="molecule type" value="Genomic_DNA"/>
</dbReference>
<gene>
    <name evidence="1" type="ORF">LCGC14_1017430</name>
</gene>
<dbReference type="InterPro" id="IPR017850">
    <property type="entry name" value="Alkaline_phosphatase_core_sf"/>
</dbReference>
<dbReference type="Gene3D" id="3.40.720.10">
    <property type="entry name" value="Alkaline Phosphatase, subunit A"/>
    <property type="match status" value="2"/>
</dbReference>
<dbReference type="PANTHER" id="PTHR10151">
    <property type="entry name" value="ECTONUCLEOTIDE PYROPHOSPHATASE/PHOSPHODIESTERASE"/>
    <property type="match status" value="1"/>
</dbReference>
<evidence type="ECO:0008006" key="2">
    <source>
        <dbReference type="Google" id="ProtNLM"/>
    </source>
</evidence>
<dbReference type="PANTHER" id="PTHR10151:SF120">
    <property type="entry name" value="BIS(5'-ADENOSYL)-TRIPHOSPHATASE"/>
    <property type="match status" value="1"/>
</dbReference>
<evidence type="ECO:0000313" key="1">
    <source>
        <dbReference type="EMBL" id="KKN12341.1"/>
    </source>
</evidence>
<sequence length="528" mass="61648">MTKIVVIGLDGCSWSLLNPWIQSGDLPNFNFFMKKGTFGKFKSTYPPFTVPAWPCILTSKNPETLNIYSFTRRDKHSYGVSTVKVSYDGAIWEILKKANRRCYIINIPFTVLPKENEINGIFVIGPIMKIGKYTNDERIKNLIEDIGYQLDVPLLERGREILYLKNIINRSKKQFLLVEKLLDDKWELLFYVNFLTDQISHNFWKFLDKNHPDFIKDDRIVILIRKFYKIVDEFLGKVAKKSDILFIISDHGFGPLYYDLSLNYWLALKGFLKFKKYNLVAQVKYRLIKLINFLRTPLIKPIFNKLTNFLQKYKSENSKYRLPILKYINWGETHAYSIHYGGININLKGREPEGIVEITDYDKLRSKIINLVLKLKDPEGRSVVEAAIKVEKLYNNPSPEIFPDIVLKFKNISNYVNRMDLFSGLKDSLFFKTDKSGSHDVQGIFLAYGNGIKNAYEIINVELFDLFPTILHILSIPSPNDIVGKILQDIFKEDSVYKNLPIKEFTPKPKAEHVIDDHVKKLRRKHYI</sequence>
<dbReference type="Pfam" id="PF01663">
    <property type="entry name" value="Phosphodiest"/>
    <property type="match status" value="1"/>
</dbReference>
<dbReference type="InterPro" id="IPR002591">
    <property type="entry name" value="Phosphodiest/P_Trfase"/>
</dbReference>
<reference evidence="1" key="1">
    <citation type="journal article" date="2015" name="Nature">
        <title>Complex archaea that bridge the gap between prokaryotes and eukaryotes.</title>
        <authorList>
            <person name="Spang A."/>
            <person name="Saw J.H."/>
            <person name="Jorgensen S.L."/>
            <person name="Zaremba-Niedzwiedzka K."/>
            <person name="Martijn J."/>
            <person name="Lind A.E."/>
            <person name="van Eijk R."/>
            <person name="Schleper C."/>
            <person name="Guy L."/>
            <person name="Ettema T.J."/>
        </authorList>
    </citation>
    <scope>NUCLEOTIDE SEQUENCE</scope>
</reference>
<dbReference type="SUPFAM" id="SSF53649">
    <property type="entry name" value="Alkaline phosphatase-like"/>
    <property type="match status" value="1"/>
</dbReference>
<proteinExistence type="predicted"/>